<protein>
    <submittedName>
        <fullName evidence="1">Uncharacterized protein</fullName>
    </submittedName>
</protein>
<proteinExistence type="predicted"/>
<organism evidence="1 2">
    <name type="scientific">Mycolicibacterium moriokaense</name>
    <dbReference type="NCBI Taxonomy" id="39691"/>
    <lineage>
        <taxon>Bacteria</taxon>
        <taxon>Bacillati</taxon>
        <taxon>Actinomycetota</taxon>
        <taxon>Actinomycetes</taxon>
        <taxon>Mycobacteriales</taxon>
        <taxon>Mycobacteriaceae</taxon>
        <taxon>Mycolicibacterium</taxon>
    </lineage>
</organism>
<evidence type="ECO:0000313" key="2">
    <source>
        <dbReference type="Proteomes" id="UP000247781"/>
    </source>
</evidence>
<accession>A0A318HNB6</accession>
<dbReference type="EMBL" id="QJJU01000001">
    <property type="protein sequence ID" value="PXX12942.1"/>
    <property type="molecule type" value="Genomic_DNA"/>
</dbReference>
<gene>
    <name evidence="1" type="ORF">C8E89_10190</name>
</gene>
<reference evidence="2" key="1">
    <citation type="submission" date="2018-05" db="EMBL/GenBank/DDBJ databases">
        <authorList>
            <person name="Deangelis K."/>
            <person name="Huntemann M."/>
            <person name="Clum A."/>
            <person name="Pillay M."/>
            <person name="Palaniappan K."/>
            <person name="Varghese N."/>
            <person name="Mikhailova N."/>
            <person name="Stamatis D."/>
            <person name="Reddy T."/>
            <person name="Daum C."/>
            <person name="Shapiro N."/>
            <person name="Ivanova N."/>
            <person name="Kyrpides N."/>
            <person name="Woyke T."/>
        </authorList>
    </citation>
    <scope>NUCLEOTIDE SEQUENCE [LARGE SCALE GENOMIC DNA]</scope>
    <source>
        <strain evidence="2">GAS496</strain>
    </source>
</reference>
<name>A0A318HNB6_9MYCO</name>
<evidence type="ECO:0000313" key="1">
    <source>
        <dbReference type="EMBL" id="PXX12942.1"/>
    </source>
</evidence>
<comment type="caution">
    <text evidence="1">The sequence shown here is derived from an EMBL/GenBank/DDBJ whole genome shotgun (WGS) entry which is preliminary data.</text>
</comment>
<keyword evidence="2" id="KW-1185">Reference proteome</keyword>
<sequence length="103" mass="10619">MFAPSAAEAIRRTPAAEAAEVLDGLGSLADPRRDINELASLSPSESAESYRILHTAGEIAVLRPLEPSDPGFDASAPETLAVVAVVPSSELSDNLSTSTVPGF</sequence>
<dbReference type="Proteomes" id="UP000247781">
    <property type="component" value="Unassembled WGS sequence"/>
</dbReference>
<reference evidence="1 2" key="2">
    <citation type="submission" date="2018-06" db="EMBL/GenBank/DDBJ databases">
        <title>Sequencing of bacterial isolates from soil warming experiment in Harvard Forest, Massachusetts, USA.</title>
        <authorList>
            <person name="Deangelis K.PhD."/>
        </authorList>
    </citation>
    <scope>NUCLEOTIDE SEQUENCE [LARGE SCALE GENOMIC DNA]</scope>
    <source>
        <strain evidence="1 2">GAS496</strain>
    </source>
</reference>
<dbReference type="AlphaFoldDB" id="A0A318HNB6"/>